<dbReference type="Proteomes" id="UP000244940">
    <property type="component" value="Unassembled WGS sequence"/>
</dbReference>
<dbReference type="PANTHER" id="PTHR44086:SF13">
    <property type="entry name" value="THIOSULFATE SULFURTRANSFERASE PSPE"/>
    <property type="match status" value="1"/>
</dbReference>
<dbReference type="EMBL" id="QEYD01000006">
    <property type="protein sequence ID" value="PWE28440.1"/>
    <property type="molecule type" value="Genomic_DNA"/>
</dbReference>
<keyword evidence="3" id="KW-1185">Reference proteome</keyword>
<dbReference type="OrthoDB" id="9807812at2"/>
<gene>
    <name evidence="2" type="ORF">C4N9_10585</name>
</gene>
<comment type="caution">
    <text evidence="2">The sequence shown here is derived from an EMBL/GenBank/DDBJ whole genome shotgun (WGS) entry which is preliminary data.</text>
</comment>
<name>A0A2U2C985_9RHOB</name>
<sequence>MKRVKEMVAEANEVVAHAPAAELLDLHGQEGVTFVDLRDPRELEREGMIPGAFHCPRGMLEFWIDPESPYAKPQFQTGDKFVFYCASGWRSALSARVAQEMGLENVMHITDGFGGWKGSGGPVGEKPQKKG</sequence>
<evidence type="ECO:0000313" key="2">
    <source>
        <dbReference type="EMBL" id="PWE28440.1"/>
    </source>
</evidence>
<reference evidence="2 3" key="1">
    <citation type="submission" date="2018-05" db="EMBL/GenBank/DDBJ databases">
        <title>Pararhodobacter marina sp. nov., isolated from deep-sea water of the Indian Ocean.</title>
        <authorList>
            <person name="Lai Q.Sr."/>
            <person name="Liu X."/>
            <person name="Shao Z."/>
        </authorList>
    </citation>
    <scope>NUCLEOTIDE SEQUENCE [LARGE SCALE GENOMIC DNA]</scope>
    <source>
        <strain evidence="2 3">CIC4N-9</strain>
    </source>
</reference>
<proteinExistence type="predicted"/>
<evidence type="ECO:0000313" key="3">
    <source>
        <dbReference type="Proteomes" id="UP000244940"/>
    </source>
</evidence>
<dbReference type="InterPro" id="IPR001763">
    <property type="entry name" value="Rhodanese-like_dom"/>
</dbReference>
<evidence type="ECO:0000259" key="1">
    <source>
        <dbReference type="PROSITE" id="PS50206"/>
    </source>
</evidence>
<dbReference type="Pfam" id="PF00581">
    <property type="entry name" value="Rhodanese"/>
    <property type="match status" value="1"/>
</dbReference>
<dbReference type="CDD" id="cd01447">
    <property type="entry name" value="Polysulfide_ST"/>
    <property type="match status" value="1"/>
</dbReference>
<organism evidence="2 3">
    <name type="scientific">Pararhodobacter marinus</name>
    <dbReference type="NCBI Taxonomy" id="2184063"/>
    <lineage>
        <taxon>Bacteria</taxon>
        <taxon>Pseudomonadati</taxon>
        <taxon>Pseudomonadota</taxon>
        <taxon>Alphaproteobacteria</taxon>
        <taxon>Rhodobacterales</taxon>
        <taxon>Paracoccaceae</taxon>
        <taxon>Pararhodobacter</taxon>
    </lineage>
</organism>
<dbReference type="SUPFAM" id="SSF52821">
    <property type="entry name" value="Rhodanese/Cell cycle control phosphatase"/>
    <property type="match status" value="1"/>
</dbReference>
<dbReference type="AlphaFoldDB" id="A0A2U2C985"/>
<dbReference type="Gene3D" id="3.40.250.10">
    <property type="entry name" value="Rhodanese-like domain"/>
    <property type="match status" value="1"/>
</dbReference>
<accession>A0A2U2C985</accession>
<feature type="domain" description="Rhodanese" evidence="1">
    <location>
        <begin position="28"/>
        <end position="125"/>
    </location>
</feature>
<dbReference type="PROSITE" id="PS50206">
    <property type="entry name" value="RHODANESE_3"/>
    <property type="match status" value="1"/>
</dbReference>
<dbReference type="RefSeq" id="WP_109533303.1">
    <property type="nucleotide sequence ID" value="NZ_QEYD01000006.1"/>
</dbReference>
<dbReference type="SMART" id="SM00450">
    <property type="entry name" value="RHOD"/>
    <property type="match status" value="1"/>
</dbReference>
<dbReference type="GO" id="GO:0004792">
    <property type="term" value="F:thiosulfate-cyanide sulfurtransferase activity"/>
    <property type="evidence" value="ECO:0007669"/>
    <property type="project" value="TreeGrafter"/>
</dbReference>
<dbReference type="GeneID" id="94365337"/>
<dbReference type="PANTHER" id="PTHR44086">
    <property type="entry name" value="THIOSULFATE SULFURTRANSFERASE RDL2, MITOCHONDRIAL-RELATED"/>
    <property type="match status" value="1"/>
</dbReference>
<protein>
    <submittedName>
        <fullName evidence="2">Rhodanese</fullName>
    </submittedName>
</protein>
<dbReference type="InterPro" id="IPR036873">
    <property type="entry name" value="Rhodanese-like_dom_sf"/>
</dbReference>